<reference evidence="1 2" key="1">
    <citation type="submission" date="2019-03" db="EMBL/GenBank/DDBJ databases">
        <title>Genomic Encyclopedia of Archaeal and Bacterial Type Strains, Phase II (KMG-II): from individual species to whole genera.</title>
        <authorList>
            <person name="Goeker M."/>
        </authorList>
    </citation>
    <scope>NUCLEOTIDE SEQUENCE [LARGE SCALE GENOMIC DNA]</scope>
    <source>
        <strain evidence="1 2">DSM 25233</strain>
    </source>
</reference>
<sequence>MASYTLINGNIHTDERGAVSFLNSFNLTEIIRMYEIAPSNQTMIRAWQGHENEKKWFYCTQGSFIINLVKVPSFEQPSQDLKTEKIVLSAANPDILAITGGYATGIKAIEANSKLLVFSDFTVEQSKNDDFRYDANYWKAQWE</sequence>
<dbReference type="RefSeq" id="WP_133687164.1">
    <property type="nucleotide sequence ID" value="NZ_SOAY01000011.1"/>
</dbReference>
<protein>
    <submittedName>
        <fullName evidence="1">dTDP-4-dehydrorhamnose 3,5-epimerase</fullName>
    </submittedName>
</protein>
<dbReference type="SUPFAM" id="SSF51182">
    <property type="entry name" value="RmlC-like cupins"/>
    <property type="match status" value="1"/>
</dbReference>
<dbReference type="EMBL" id="SOAY01000011">
    <property type="protein sequence ID" value="TDT44748.1"/>
    <property type="molecule type" value="Genomic_DNA"/>
</dbReference>
<keyword evidence="2" id="KW-1185">Reference proteome</keyword>
<dbReference type="Gene3D" id="2.60.120.10">
    <property type="entry name" value="Jelly Rolls"/>
    <property type="match status" value="1"/>
</dbReference>
<dbReference type="InterPro" id="IPR014710">
    <property type="entry name" value="RmlC-like_jellyroll"/>
</dbReference>
<evidence type="ECO:0000313" key="1">
    <source>
        <dbReference type="EMBL" id="TDT44748.1"/>
    </source>
</evidence>
<dbReference type="AlphaFoldDB" id="A0A4V3ER59"/>
<dbReference type="InterPro" id="IPR011051">
    <property type="entry name" value="RmlC_Cupin_sf"/>
</dbReference>
<accession>A0A4V3ER59</accession>
<evidence type="ECO:0000313" key="2">
    <source>
        <dbReference type="Proteomes" id="UP000294749"/>
    </source>
</evidence>
<dbReference type="Proteomes" id="UP000294749">
    <property type="component" value="Unassembled WGS sequence"/>
</dbReference>
<organism evidence="1 2">
    <name type="scientific">Maribacter spongiicola</name>
    <dbReference type="NCBI Taxonomy" id="1206753"/>
    <lineage>
        <taxon>Bacteria</taxon>
        <taxon>Pseudomonadati</taxon>
        <taxon>Bacteroidota</taxon>
        <taxon>Flavobacteriia</taxon>
        <taxon>Flavobacteriales</taxon>
        <taxon>Flavobacteriaceae</taxon>
        <taxon>Maribacter</taxon>
    </lineage>
</organism>
<comment type="caution">
    <text evidence="1">The sequence shown here is derived from an EMBL/GenBank/DDBJ whole genome shotgun (WGS) entry which is preliminary data.</text>
</comment>
<name>A0A4V3ER59_9FLAO</name>
<gene>
    <name evidence="1" type="ORF">CLV90_1825</name>
</gene>
<proteinExistence type="predicted"/>
<dbReference type="OrthoDB" id="826649at2"/>